<evidence type="ECO:0000313" key="7">
    <source>
        <dbReference type="Proteomes" id="UP000650524"/>
    </source>
</evidence>
<keyword evidence="3 6" id="KW-0413">Isomerase</keyword>
<dbReference type="Pfam" id="PF01168">
    <property type="entry name" value="Ala_racemase_N"/>
    <property type="match status" value="1"/>
</dbReference>
<evidence type="ECO:0000313" key="6">
    <source>
        <dbReference type="EMBL" id="MBC8175899.1"/>
    </source>
</evidence>
<organism evidence="6 7">
    <name type="scientific">Candidatus Desulfacyla euxinica</name>
    <dbReference type="NCBI Taxonomy" id="2841693"/>
    <lineage>
        <taxon>Bacteria</taxon>
        <taxon>Deltaproteobacteria</taxon>
        <taxon>Candidatus Desulfacyla</taxon>
    </lineage>
</organism>
<feature type="non-terminal residue" evidence="6">
    <location>
        <position position="1"/>
    </location>
</feature>
<dbReference type="InterPro" id="IPR029066">
    <property type="entry name" value="PLP-binding_barrel"/>
</dbReference>
<dbReference type="GO" id="GO:0030632">
    <property type="term" value="P:D-alanine biosynthetic process"/>
    <property type="evidence" value="ECO:0007669"/>
    <property type="project" value="TreeGrafter"/>
</dbReference>
<dbReference type="InterPro" id="IPR001608">
    <property type="entry name" value="Ala_racemase_N"/>
</dbReference>
<protein>
    <submittedName>
        <fullName evidence="6">Alanine racemase</fullName>
        <ecNumber evidence="6">5.1.1.1</ecNumber>
    </submittedName>
</protein>
<dbReference type="GO" id="GO:0030170">
    <property type="term" value="F:pyridoxal phosphate binding"/>
    <property type="evidence" value="ECO:0007669"/>
    <property type="project" value="TreeGrafter"/>
</dbReference>
<evidence type="ECO:0000259" key="5">
    <source>
        <dbReference type="SMART" id="SM01005"/>
    </source>
</evidence>
<dbReference type="Gene3D" id="2.40.37.10">
    <property type="entry name" value="Lyase, Ornithine Decarboxylase, Chain A, domain 1"/>
    <property type="match status" value="1"/>
</dbReference>
<evidence type="ECO:0000256" key="1">
    <source>
        <dbReference type="ARBA" id="ARBA00001933"/>
    </source>
</evidence>
<dbReference type="PRINTS" id="PR00992">
    <property type="entry name" value="ALARACEMASE"/>
</dbReference>
<feature type="binding site" evidence="4">
    <location>
        <position position="63"/>
    </location>
    <ligand>
        <name>substrate</name>
    </ligand>
</feature>
<feature type="domain" description="Alanine racemase C-terminal" evidence="5">
    <location>
        <begin position="171"/>
        <end position="299"/>
    </location>
</feature>
<comment type="cofactor">
    <cofactor evidence="1">
        <name>pyridoxal 5'-phosphate</name>
        <dbReference type="ChEBI" id="CHEBI:597326"/>
    </cofactor>
</comment>
<dbReference type="SMART" id="SM01005">
    <property type="entry name" value="Ala_racemase_C"/>
    <property type="match status" value="1"/>
</dbReference>
<dbReference type="NCBIfam" id="TIGR00492">
    <property type="entry name" value="alr"/>
    <property type="match status" value="1"/>
</dbReference>
<dbReference type="Proteomes" id="UP000650524">
    <property type="component" value="Unassembled WGS sequence"/>
</dbReference>
<dbReference type="EMBL" id="JACNJD010000045">
    <property type="protein sequence ID" value="MBC8175899.1"/>
    <property type="molecule type" value="Genomic_DNA"/>
</dbReference>
<dbReference type="GO" id="GO:0005829">
    <property type="term" value="C:cytosol"/>
    <property type="evidence" value="ECO:0007669"/>
    <property type="project" value="TreeGrafter"/>
</dbReference>
<sequence>GGVRLPIVILCGIRTREEAYEVLEKGLTPVLYDLAVVETLSQESAKPGKMARIYLKVDTGMGRLGIPHNDIGPFLQQIAPLRNLHIEGFTSHLATADEPEGRFSQDQIESFEKAISIGRSMGLDLPLNNMANSAGIMCHEKTHFNMVRPGIMLYGGLPSPDFISPRSLTPVMHFRAQVLQVRDLPGKTPISYGRTYYTEGPCRIAVVSAGYGDGLSRNLSNRGKVLINGEKAAIIGAVCMNLTVCDITGIKEVQPGDEVVFLGSQGGGSIKGDDIARSAGTISYEVFCSIGRKNIREYLS</sequence>
<evidence type="ECO:0000256" key="4">
    <source>
        <dbReference type="PIRSR" id="PIRSR600821-52"/>
    </source>
</evidence>
<proteinExistence type="predicted"/>
<dbReference type="Pfam" id="PF00842">
    <property type="entry name" value="Ala_racemase_C"/>
    <property type="match status" value="1"/>
</dbReference>
<dbReference type="SUPFAM" id="SSF50621">
    <property type="entry name" value="Alanine racemase C-terminal domain-like"/>
    <property type="match status" value="1"/>
</dbReference>
<feature type="binding site" evidence="4">
    <location>
        <position position="240"/>
    </location>
    <ligand>
        <name>substrate</name>
    </ligand>
</feature>
<dbReference type="Gene3D" id="3.20.20.10">
    <property type="entry name" value="Alanine racemase"/>
    <property type="match status" value="1"/>
</dbReference>
<reference evidence="6 7" key="1">
    <citation type="submission" date="2020-08" db="EMBL/GenBank/DDBJ databases">
        <title>Bridging the membrane lipid divide: bacteria of the FCB group superphylum have the potential to synthesize archaeal ether lipids.</title>
        <authorList>
            <person name="Villanueva L."/>
            <person name="Von Meijenfeldt F.A.B."/>
            <person name="Westbye A.B."/>
            <person name="Yadav S."/>
            <person name="Hopmans E.C."/>
            <person name="Dutilh B.E."/>
            <person name="Sinninghe Damste J.S."/>
        </authorList>
    </citation>
    <scope>NUCLEOTIDE SEQUENCE [LARGE SCALE GENOMIC DNA]</scope>
    <source>
        <strain evidence="6">NIOZ-UU27</strain>
    </source>
</reference>
<dbReference type="PANTHER" id="PTHR30511:SF0">
    <property type="entry name" value="ALANINE RACEMASE, CATABOLIC-RELATED"/>
    <property type="match status" value="1"/>
</dbReference>
<dbReference type="CDD" id="cd00430">
    <property type="entry name" value="PLPDE_III_AR"/>
    <property type="match status" value="1"/>
</dbReference>
<dbReference type="InterPro" id="IPR011079">
    <property type="entry name" value="Ala_racemase_C"/>
</dbReference>
<dbReference type="PANTHER" id="PTHR30511">
    <property type="entry name" value="ALANINE RACEMASE"/>
    <property type="match status" value="1"/>
</dbReference>
<dbReference type="SUPFAM" id="SSF51419">
    <property type="entry name" value="PLP-binding barrel"/>
    <property type="match status" value="1"/>
</dbReference>
<dbReference type="GO" id="GO:0008784">
    <property type="term" value="F:alanine racemase activity"/>
    <property type="evidence" value="ECO:0007669"/>
    <property type="project" value="UniProtKB-EC"/>
</dbReference>
<gene>
    <name evidence="6" type="primary">alr</name>
    <name evidence="6" type="ORF">H8E19_00730</name>
</gene>
<dbReference type="InterPro" id="IPR000821">
    <property type="entry name" value="Ala_racemase"/>
</dbReference>
<comment type="caution">
    <text evidence="6">The sequence shown here is derived from an EMBL/GenBank/DDBJ whole genome shotgun (WGS) entry which is preliminary data.</text>
</comment>
<evidence type="ECO:0000256" key="3">
    <source>
        <dbReference type="ARBA" id="ARBA00023235"/>
    </source>
</evidence>
<accession>A0A8J6T6J1</accession>
<dbReference type="AlphaFoldDB" id="A0A8J6T6J1"/>
<dbReference type="EC" id="5.1.1.1" evidence="6"/>
<keyword evidence="2" id="KW-0663">Pyridoxal phosphate</keyword>
<dbReference type="InterPro" id="IPR009006">
    <property type="entry name" value="Ala_racemase/Decarboxylase_C"/>
</dbReference>
<name>A0A8J6T6J1_9DELT</name>
<evidence type="ECO:0000256" key="2">
    <source>
        <dbReference type="ARBA" id="ARBA00022898"/>
    </source>
</evidence>